<feature type="domain" description="Ig-like" evidence="5">
    <location>
        <begin position="105"/>
        <end position="207"/>
    </location>
</feature>
<dbReference type="SUPFAM" id="SSF54452">
    <property type="entry name" value="MHC antigen-recognition domain"/>
    <property type="match status" value="1"/>
</dbReference>
<evidence type="ECO:0000313" key="6">
    <source>
        <dbReference type="Ensembl" id="ENSELUP00000080607.1"/>
    </source>
</evidence>
<keyword evidence="3" id="KW-0812">Transmembrane</keyword>
<keyword evidence="7" id="KW-1185">Reference proteome</keyword>
<name>A0AAY5K298_ESOLU</name>
<evidence type="ECO:0000256" key="2">
    <source>
        <dbReference type="ARBA" id="ARBA00023319"/>
    </source>
</evidence>
<dbReference type="InterPro" id="IPR003006">
    <property type="entry name" value="Ig/MHC_CS"/>
</dbReference>
<dbReference type="SMART" id="SM00407">
    <property type="entry name" value="IGc1"/>
    <property type="match status" value="1"/>
</dbReference>
<dbReference type="GeneTree" id="ENSGT00940000161847"/>
<dbReference type="InterPro" id="IPR003597">
    <property type="entry name" value="Ig_C1-set"/>
</dbReference>
<keyword evidence="3" id="KW-1133">Transmembrane helix</keyword>
<sequence length="245" mass="27855">MSFKMNYFVILLIICASTEIHHEIHFIYGCFESGDPEVGMMVDGDEVFYGFFNSNVVDVVWTLPKYPPIKMNQIQKLLALEYVTNSEPWCKENLAWGQMAQPKIPKVKEAPESTIYPREHVKLGENNTLICFVNNFFPPPVKMYWKKNGMEVTKGTSLSRYYPNKDGTFHQFSTLSFTPEEGDIYACTVEHTSLEDPESYFWEHEVSEVIVSSAGYSVFCGMGLSLGLLGVATGTFLMVKRSKSN</sequence>
<keyword evidence="1" id="KW-0325">Glycoprotein</keyword>
<dbReference type="InterPro" id="IPR013783">
    <property type="entry name" value="Ig-like_fold"/>
</dbReference>
<reference evidence="6" key="3">
    <citation type="submission" date="2025-09" db="UniProtKB">
        <authorList>
            <consortium name="Ensembl"/>
        </authorList>
    </citation>
    <scope>IDENTIFICATION</scope>
</reference>
<dbReference type="Proteomes" id="UP000265140">
    <property type="component" value="Chromosome 20"/>
</dbReference>
<evidence type="ECO:0000256" key="3">
    <source>
        <dbReference type="SAM" id="Phobius"/>
    </source>
</evidence>
<dbReference type="PANTHER" id="PTHR19944">
    <property type="entry name" value="MHC CLASS II-RELATED"/>
    <property type="match status" value="1"/>
</dbReference>
<dbReference type="Ensembl" id="ENSELUT00000088775.1">
    <property type="protein sequence ID" value="ENSELUP00000080607.1"/>
    <property type="gene ID" value="ENSELUG00000034774.1"/>
</dbReference>
<dbReference type="InterPro" id="IPR050160">
    <property type="entry name" value="MHC/Immunoglobulin"/>
</dbReference>
<dbReference type="CDD" id="cd05767">
    <property type="entry name" value="IgC1_MHC_II_alpha"/>
    <property type="match status" value="1"/>
</dbReference>
<dbReference type="RefSeq" id="XP_010883049.2">
    <property type="nucleotide sequence ID" value="XM_010884747.3"/>
</dbReference>
<dbReference type="KEGG" id="els:105018931"/>
<keyword evidence="4" id="KW-0732">Signal</keyword>
<reference evidence="6" key="2">
    <citation type="submission" date="2025-08" db="UniProtKB">
        <authorList>
            <consortium name="Ensembl"/>
        </authorList>
    </citation>
    <scope>IDENTIFICATION</scope>
</reference>
<reference evidence="6 7" key="1">
    <citation type="submission" date="2020-02" db="EMBL/GenBank/DDBJ databases">
        <title>Esox lucius (northern pike) genome, fEsoLuc1, primary haplotype.</title>
        <authorList>
            <person name="Myers G."/>
            <person name="Karagic N."/>
            <person name="Meyer A."/>
            <person name="Pippel M."/>
            <person name="Reichard M."/>
            <person name="Winkler S."/>
            <person name="Tracey A."/>
            <person name="Sims Y."/>
            <person name="Howe K."/>
            <person name="Rhie A."/>
            <person name="Formenti G."/>
            <person name="Durbin R."/>
            <person name="Fedrigo O."/>
            <person name="Jarvis E.D."/>
        </authorList>
    </citation>
    <scope>NUCLEOTIDE SEQUENCE [LARGE SCALE GENOMIC DNA]</scope>
</reference>
<dbReference type="Gene3D" id="2.60.40.10">
    <property type="entry name" value="Immunoglobulins"/>
    <property type="match status" value="1"/>
</dbReference>
<dbReference type="GeneID" id="105018931"/>
<evidence type="ECO:0000256" key="1">
    <source>
        <dbReference type="ARBA" id="ARBA00023180"/>
    </source>
</evidence>
<feature type="transmembrane region" description="Helical" evidence="3">
    <location>
        <begin position="216"/>
        <end position="239"/>
    </location>
</feature>
<feature type="signal peptide" evidence="4">
    <location>
        <begin position="1"/>
        <end position="22"/>
    </location>
</feature>
<proteinExistence type="predicted"/>
<evidence type="ECO:0000256" key="4">
    <source>
        <dbReference type="SAM" id="SignalP"/>
    </source>
</evidence>
<dbReference type="PROSITE" id="PS50835">
    <property type="entry name" value="IG_LIKE"/>
    <property type="match status" value="1"/>
</dbReference>
<dbReference type="InterPro" id="IPR007110">
    <property type="entry name" value="Ig-like_dom"/>
</dbReference>
<dbReference type="SUPFAM" id="SSF48726">
    <property type="entry name" value="Immunoglobulin"/>
    <property type="match status" value="1"/>
</dbReference>
<dbReference type="InterPro" id="IPR011162">
    <property type="entry name" value="MHC_I/II-like_Ag-recog"/>
</dbReference>
<feature type="chain" id="PRO_5044341112" description="Ig-like domain-containing protein" evidence="4">
    <location>
        <begin position="23"/>
        <end position="245"/>
    </location>
</feature>
<protein>
    <recommendedName>
        <fullName evidence="5">Ig-like domain-containing protein</fullName>
    </recommendedName>
</protein>
<dbReference type="Pfam" id="PF07654">
    <property type="entry name" value="C1-set"/>
    <property type="match status" value="1"/>
</dbReference>
<dbReference type="PANTHER" id="PTHR19944:SF86">
    <property type="entry name" value="HLA CLASS II HISTOCOMPATIBILITY ANTIGEN, DR ALPHA CHAIN"/>
    <property type="match status" value="1"/>
</dbReference>
<dbReference type="AlphaFoldDB" id="A0AAY5K298"/>
<accession>A0AAY5K298</accession>
<organism evidence="6 7">
    <name type="scientific">Esox lucius</name>
    <name type="common">Northern pike</name>
    <dbReference type="NCBI Taxonomy" id="8010"/>
    <lineage>
        <taxon>Eukaryota</taxon>
        <taxon>Metazoa</taxon>
        <taxon>Chordata</taxon>
        <taxon>Craniata</taxon>
        <taxon>Vertebrata</taxon>
        <taxon>Euteleostomi</taxon>
        <taxon>Actinopterygii</taxon>
        <taxon>Neopterygii</taxon>
        <taxon>Teleostei</taxon>
        <taxon>Protacanthopterygii</taxon>
        <taxon>Esociformes</taxon>
        <taxon>Esocidae</taxon>
        <taxon>Esox</taxon>
    </lineage>
</organism>
<evidence type="ECO:0000313" key="7">
    <source>
        <dbReference type="Proteomes" id="UP000265140"/>
    </source>
</evidence>
<evidence type="ECO:0000259" key="5">
    <source>
        <dbReference type="PROSITE" id="PS50835"/>
    </source>
</evidence>
<keyword evidence="2" id="KW-0393">Immunoglobulin domain</keyword>
<keyword evidence="3" id="KW-0472">Membrane</keyword>
<dbReference type="PROSITE" id="PS00290">
    <property type="entry name" value="IG_MHC"/>
    <property type="match status" value="1"/>
</dbReference>
<dbReference type="InterPro" id="IPR036179">
    <property type="entry name" value="Ig-like_dom_sf"/>
</dbReference>